<evidence type="ECO:0000313" key="3">
    <source>
        <dbReference type="Proteomes" id="UP000007819"/>
    </source>
</evidence>
<feature type="chain" id="PRO_5035742506" description="Activin types I and II receptor domain-containing protein" evidence="1">
    <location>
        <begin position="25"/>
        <end position="130"/>
    </location>
</feature>
<reference evidence="2" key="2">
    <citation type="submission" date="2022-06" db="UniProtKB">
        <authorList>
            <consortium name="EnsemblMetazoa"/>
        </authorList>
    </citation>
    <scope>IDENTIFICATION</scope>
</reference>
<accession>A0A8R2NJV5</accession>
<dbReference type="EnsemblMetazoa" id="XM_029485535.1">
    <property type="protein sequence ID" value="XP_029341395.1"/>
    <property type="gene ID" value="LOC115033262"/>
</dbReference>
<feature type="signal peptide" evidence="1">
    <location>
        <begin position="1"/>
        <end position="24"/>
    </location>
</feature>
<dbReference type="SUPFAM" id="SSF57302">
    <property type="entry name" value="Snake toxin-like"/>
    <property type="match status" value="1"/>
</dbReference>
<dbReference type="KEGG" id="api:115033262"/>
<keyword evidence="1" id="KW-0732">Signal</keyword>
<dbReference type="RefSeq" id="XP_029341395.1">
    <property type="nucleotide sequence ID" value="XM_029485535.1"/>
</dbReference>
<proteinExistence type="predicted"/>
<dbReference type="Gene3D" id="2.10.60.10">
    <property type="entry name" value="CD59"/>
    <property type="match status" value="1"/>
</dbReference>
<dbReference type="AlphaFoldDB" id="A0A8R2NJV5"/>
<evidence type="ECO:0000313" key="2">
    <source>
        <dbReference type="EnsemblMetazoa" id="XP_029341395.1"/>
    </source>
</evidence>
<dbReference type="InterPro" id="IPR045860">
    <property type="entry name" value="Snake_toxin-like_sf"/>
</dbReference>
<organism evidence="2 3">
    <name type="scientific">Acyrthosiphon pisum</name>
    <name type="common">Pea aphid</name>
    <dbReference type="NCBI Taxonomy" id="7029"/>
    <lineage>
        <taxon>Eukaryota</taxon>
        <taxon>Metazoa</taxon>
        <taxon>Ecdysozoa</taxon>
        <taxon>Arthropoda</taxon>
        <taxon>Hexapoda</taxon>
        <taxon>Insecta</taxon>
        <taxon>Pterygota</taxon>
        <taxon>Neoptera</taxon>
        <taxon>Paraneoptera</taxon>
        <taxon>Hemiptera</taxon>
        <taxon>Sternorrhyncha</taxon>
        <taxon>Aphidomorpha</taxon>
        <taxon>Aphidoidea</taxon>
        <taxon>Aphididae</taxon>
        <taxon>Macrosiphini</taxon>
        <taxon>Acyrthosiphon</taxon>
    </lineage>
</organism>
<dbReference type="GeneID" id="115033262"/>
<evidence type="ECO:0008006" key="4">
    <source>
        <dbReference type="Google" id="ProtNLM"/>
    </source>
</evidence>
<protein>
    <recommendedName>
        <fullName evidence="4">Activin types I and II receptor domain-containing protein</fullName>
    </recommendedName>
</protein>
<sequence length="130" mass="14879">MEITCKFCGYIIIATLVCCSTVDALKCALLPQECHSPNQLNCSIDCEAREGPAYCYATWHNNTLLNQVVITGKSCTNRQDCSQPRYVNTTRSLRDKMYCCCNSSLCNNNVEWVPEINSNQYIIYRTHIYR</sequence>
<dbReference type="Proteomes" id="UP000007819">
    <property type="component" value="Chromosome X"/>
</dbReference>
<name>A0A8R2NJV5_ACYPI</name>
<keyword evidence="3" id="KW-1185">Reference proteome</keyword>
<reference evidence="3" key="1">
    <citation type="submission" date="2010-06" db="EMBL/GenBank/DDBJ databases">
        <authorList>
            <person name="Jiang H."/>
            <person name="Abraham K."/>
            <person name="Ali S."/>
            <person name="Alsbrooks S.L."/>
            <person name="Anim B.N."/>
            <person name="Anosike U.S."/>
            <person name="Attaway T."/>
            <person name="Bandaranaike D.P."/>
            <person name="Battles P.K."/>
            <person name="Bell S.N."/>
            <person name="Bell A.V."/>
            <person name="Beltran B."/>
            <person name="Bickham C."/>
            <person name="Bustamante Y."/>
            <person name="Caleb T."/>
            <person name="Canada A."/>
            <person name="Cardenas V."/>
            <person name="Carter K."/>
            <person name="Chacko J."/>
            <person name="Chandrabose M.N."/>
            <person name="Chavez D."/>
            <person name="Chavez A."/>
            <person name="Chen L."/>
            <person name="Chu H.-S."/>
            <person name="Claassen K.J."/>
            <person name="Cockrell R."/>
            <person name="Collins M."/>
            <person name="Cooper J.A."/>
            <person name="Cree A."/>
            <person name="Curry S.M."/>
            <person name="Da Y."/>
            <person name="Dao M.D."/>
            <person name="Das B."/>
            <person name="Davila M.-L."/>
            <person name="Davy-Carroll L."/>
            <person name="Denson S."/>
            <person name="Dinh H."/>
            <person name="Ebong V.E."/>
            <person name="Edwards J.R."/>
            <person name="Egan A."/>
            <person name="El-Daye J."/>
            <person name="Escobedo L."/>
            <person name="Fernandez S."/>
            <person name="Fernando P.R."/>
            <person name="Flagg N."/>
            <person name="Forbes L.D."/>
            <person name="Fowler R.G."/>
            <person name="Fu Q."/>
            <person name="Gabisi R.A."/>
            <person name="Ganer J."/>
            <person name="Garbino Pronczuk A."/>
            <person name="Garcia R.M."/>
            <person name="Garner T."/>
            <person name="Garrett T.E."/>
            <person name="Gonzalez D.A."/>
            <person name="Hamid H."/>
            <person name="Hawkins E.S."/>
            <person name="Hirani K."/>
            <person name="Hogues M.E."/>
            <person name="Hollins B."/>
            <person name="Hsiao C.-H."/>
            <person name="Jabil R."/>
            <person name="James M.L."/>
            <person name="Jhangiani S.N."/>
            <person name="Johnson B."/>
            <person name="Johnson Q."/>
            <person name="Joshi V."/>
            <person name="Kalu J.B."/>
            <person name="Kam C."/>
            <person name="Kashfia A."/>
            <person name="Keebler J."/>
            <person name="Kisamo H."/>
            <person name="Kovar C.L."/>
            <person name="Lago L.A."/>
            <person name="Lai C.-Y."/>
            <person name="Laidlaw J."/>
            <person name="Lara F."/>
            <person name="Le T.-K."/>
            <person name="Lee S.L."/>
            <person name="Legall F.H."/>
            <person name="Lemon S.J."/>
            <person name="Lewis L.R."/>
            <person name="Li B."/>
            <person name="Liu Y."/>
            <person name="Liu Y.-S."/>
            <person name="Lopez J."/>
            <person name="Lozado R.J."/>
            <person name="Lu J."/>
            <person name="Madu R.C."/>
            <person name="Maheshwari M."/>
            <person name="Maheshwari R."/>
            <person name="Malloy K."/>
            <person name="Martinez E."/>
            <person name="Mathew T."/>
            <person name="Mercado I.C."/>
            <person name="Mercado C."/>
            <person name="Meyer B."/>
            <person name="Montgomery K."/>
            <person name="Morgan M.B."/>
            <person name="Munidasa M."/>
            <person name="Nazareth L.V."/>
            <person name="Nelson J."/>
            <person name="Ng B.M."/>
            <person name="Nguyen N.B."/>
            <person name="Nguyen P.Q."/>
            <person name="Nguyen T."/>
            <person name="Obregon M."/>
            <person name="Okwuonu G.O."/>
            <person name="Onwere C.G."/>
            <person name="Orozco G."/>
            <person name="Parra A."/>
            <person name="Patel S."/>
            <person name="Patil S."/>
            <person name="Perez A."/>
            <person name="Perez Y."/>
            <person name="Pham C."/>
            <person name="Primus E.L."/>
            <person name="Pu L.-L."/>
            <person name="Puazo M."/>
            <person name="Qin X."/>
            <person name="Quiroz J.B."/>
            <person name="Reese J."/>
            <person name="Richards S."/>
            <person name="Rives C.M."/>
            <person name="Robberts R."/>
            <person name="Ruiz S.J."/>
            <person name="Ruiz M.J."/>
            <person name="Santibanez J."/>
            <person name="Schneider B.W."/>
            <person name="Sisson I."/>
            <person name="Smith M."/>
            <person name="Sodergren E."/>
            <person name="Song X.-Z."/>
            <person name="Song B.B."/>
            <person name="Summersgill H."/>
            <person name="Thelus R."/>
            <person name="Thornton R.D."/>
            <person name="Trejos Z.Y."/>
            <person name="Usmani K."/>
            <person name="Vattathil S."/>
            <person name="Villasana D."/>
            <person name="Walker D.L."/>
            <person name="Wang S."/>
            <person name="Wang K."/>
            <person name="White C.S."/>
            <person name="Williams A.C."/>
            <person name="Williamson J."/>
            <person name="Wilson K."/>
            <person name="Woghiren I.O."/>
            <person name="Woodworth J.R."/>
            <person name="Worley K.C."/>
            <person name="Wright R.A."/>
            <person name="Wu W."/>
            <person name="Young L."/>
            <person name="Zhang L."/>
            <person name="Zhang J."/>
            <person name="Zhu Y."/>
            <person name="Muzny D.M."/>
            <person name="Weinstock G."/>
            <person name="Gibbs R.A."/>
        </authorList>
    </citation>
    <scope>NUCLEOTIDE SEQUENCE [LARGE SCALE GENOMIC DNA]</scope>
    <source>
        <strain evidence="3">LSR1</strain>
    </source>
</reference>
<evidence type="ECO:0000256" key="1">
    <source>
        <dbReference type="SAM" id="SignalP"/>
    </source>
</evidence>